<organism evidence="2 3">
    <name type="scientific">Salinibacter ruber (strain DSM 13855 / M31)</name>
    <dbReference type="NCBI Taxonomy" id="309807"/>
    <lineage>
        <taxon>Bacteria</taxon>
        <taxon>Pseudomonadati</taxon>
        <taxon>Rhodothermota</taxon>
        <taxon>Rhodothermia</taxon>
        <taxon>Rhodothermales</taxon>
        <taxon>Salinibacteraceae</taxon>
        <taxon>Salinibacter</taxon>
    </lineage>
</organism>
<dbReference type="HOGENOM" id="CLU_061127_0_0_10"/>
<dbReference type="InterPro" id="IPR003331">
    <property type="entry name" value="UDP_GlcNAc_Epimerase_2_dom"/>
</dbReference>
<feature type="domain" description="UDP-N-acetylglucosamine 2-epimerase" evidence="1">
    <location>
        <begin position="24"/>
        <end position="371"/>
    </location>
</feature>
<dbReference type="KEGG" id="sru:SRU_0602"/>
<dbReference type="PANTHER" id="PTHR43174:SF3">
    <property type="entry name" value="UDP-N-ACETYLGLUCOSAMINE 2-EPIMERASE"/>
    <property type="match status" value="1"/>
</dbReference>
<dbReference type="STRING" id="309807.SRU_0602"/>
<sequence>MANRKVCFVTGARSEYGLLQWVLHEIKEDPELQLQIIATGMHLSPEFGLTYRAIEEDGFEINEKVEMLLSSDTPIGVAKSMGLGTIGFAEAFDRLEPDIALIPCDRYEALSAAQAAMVSRIPIAHVYGGEATQGLIDDPIRHSLTKISHYHFVAAEPYRRRVIQLGEHPEKVYNFGAPQLDHLNRLDLLGRKAFEESIGFELGQRSCIVTYHPVTLSEVSPAEPFGELLDALDDFPDLRIIFTKCNADTEGRVINQMIEEYVATHGERACVFTSLGQRRYLSALKHVDAVVGNSSSGIIEAPAVPVPTVNLGDRQDGRLRAESIIDCREERESIRNALEQALSSAFREEIQNIASPYGKGHTSPRIKQKLKEVPLGEDVLKKGFYDLDGQ</sequence>
<dbReference type="EC" id="5.1.3.14" evidence="2"/>
<accession>Q2S4Y6</accession>
<dbReference type="InterPro" id="IPR020004">
    <property type="entry name" value="UDP-GlcNAc_Epase"/>
</dbReference>
<dbReference type="AlphaFoldDB" id="Q2S4Y6"/>
<dbReference type="NCBIfam" id="TIGR03568">
    <property type="entry name" value="NeuC_NnaA"/>
    <property type="match status" value="1"/>
</dbReference>
<dbReference type="SUPFAM" id="SSF53756">
    <property type="entry name" value="UDP-Glycosyltransferase/glycogen phosphorylase"/>
    <property type="match status" value="1"/>
</dbReference>
<reference evidence="2 3" key="1">
    <citation type="journal article" date="2005" name="Proc. Natl. Acad. Sci. U.S.A.">
        <title>The genome of Salinibacter ruber: convergence and gene exchange among hyperhalophilic bacteria and archaea.</title>
        <authorList>
            <person name="Mongodin E.F."/>
            <person name="Nelson K.E."/>
            <person name="Daugherty S."/>
            <person name="Deboy R.T."/>
            <person name="Wister J."/>
            <person name="Khouri H."/>
            <person name="Weidman J."/>
            <person name="Walsh D.A."/>
            <person name="Papke R.T."/>
            <person name="Sanchez Perez G."/>
            <person name="Sharma A.K."/>
            <person name="Nesbo C.L."/>
            <person name="MacLeod D."/>
            <person name="Bapteste E."/>
            <person name="Doolittle W.F."/>
            <person name="Charlebois R.L."/>
            <person name="Legault B."/>
            <person name="Rodriguez-Valera F."/>
        </authorList>
    </citation>
    <scope>NUCLEOTIDE SEQUENCE [LARGE SCALE GENOMIC DNA]</scope>
    <source>
        <strain evidence="3">DSM 13855 / CECT 5946 / M31</strain>
    </source>
</reference>
<evidence type="ECO:0000313" key="3">
    <source>
        <dbReference type="Proteomes" id="UP000008674"/>
    </source>
</evidence>
<dbReference type="PATRIC" id="fig|309807.25.peg.626"/>
<dbReference type="eggNOG" id="COG0381">
    <property type="taxonomic scope" value="Bacteria"/>
</dbReference>
<dbReference type="EMBL" id="CP000159">
    <property type="protein sequence ID" value="ABC43721.1"/>
    <property type="molecule type" value="Genomic_DNA"/>
</dbReference>
<dbReference type="RefSeq" id="WP_011403378.1">
    <property type="nucleotide sequence ID" value="NC_007677.1"/>
</dbReference>
<evidence type="ECO:0000313" key="2">
    <source>
        <dbReference type="EMBL" id="ABC43721.1"/>
    </source>
</evidence>
<evidence type="ECO:0000259" key="1">
    <source>
        <dbReference type="Pfam" id="PF02350"/>
    </source>
</evidence>
<dbReference type="Pfam" id="PF02350">
    <property type="entry name" value="Epimerase_2"/>
    <property type="match status" value="1"/>
</dbReference>
<dbReference type="InterPro" id="IPR029767">
    <property type="entry name" value="WecB-like"/>
</dbReference>
<dbReference type="GO" id="GO:0008761">
    <property type="term" value="F:UDP-N-acetylglucosamine 2-epimerase activity"/>
    <property type="evidence" value="ECO:0007669"/>
    <property type="project" value="UniProtKB-EC"/>
</dbReference>
<protein>
    <submittedName>
        <fullName evidence="2">UDP-N-acetylglucosamine 2-epimerase</fullName>
        <ecNumber evidence="2">5.1.3.14</ecNumber>
    </submittedName>
</protein>
<name>Q2S4Y6_SALRD</name>
<keyword evidence="3" id="KW-1185">Reference proteome</keyword>
<keyword evidence="2" id="KW-0413">Isomerase</keyword>
<dbReference type="Proteomes" id="UP000008674">
    <property type="component" value="Chromosome"/>
</dbReference>
<dbReference type="GO" id="GO:0006047">
    <property type="term" value="P:UDP-N-acetylglucosamine metabolic process"/>
    <property type="evidence" value="ECO:0007669"/>
    <property type="project" value="InterPro"/>
</dbReference>
<dbReference type="OrthoDB" id="9803238at2"/>
<dbReference type="CDD" id="cd03786">
    <property type="entry name" value="GTB_UDP-GlcNAc_2-Epimerase"/>
    <property type="match status" value="1"/>
</dbReference>
<gene>
    <name evidence="2" type="ordered locus">SRU_0602</name>
</gene>
<dbReference type="Gene3D" id="3.40.50.2000">
    <property type="entry name" value="Glycogen Phosphorylase B"/>
    <property type="match status" value="2"/>
</dbReference>
<dbReference type="GO" id="GO:0004553">
    <property type="term" value="F:hydrolase activity, hydrolyzing O-glycosyl compounds"/>
    <property type="evidence" value="ECO:0007669"/>
    <property type="project" value="InterPro"/>
</dbReference>
<dbReference type="PANTHER" id="PTHR43174">
    <property type="entry name" value="UDP-N-ACETYLGLUCOSAMINE 2-EPIMERASE"/>
    <property type="match status" value="1"/>
</dbReference>
<dbReference type="EnsemblBacteria" id="ABC43721">
    <property type="protein sequence ID" value="ABC43721"/>
    <property type="gene ID" value="SRU_0602"/>
</dbReference>
<proteinExistence type="predicted"/>